<keyword evidence="10 12" id="KW-0368">Histidine biosynthesis</keyword>
<evidence type="ECO:0000256" key="16">
    <source>
        <dbReference type="PIRSR" id="PIRSR000099-3"/>
    </source>
</evidence>
<dbReference type="Pfam" id="PF00815">
    <property type="entry name" value="Histidinol_dh"/>
    <property type="match status" value="1"/>
</dbReference>
<evidence type="ECO:0000256" key="2">
    <source>
        <dbReference type="ARBA" id="ARBA00004940"/>
    </source>
</evidence>
<evidence type="ECO:0000256" key="17">
    <source>
        <dbReference type="PIRSR" id="PIRSR000099-4"/>
    </source>
</evidence>
<evidence type="ECO:0000256" key="9">
    <source>
        <dbReference type="ARBA" id="ARBA00023027"/>
    </source>
</evidence>
<comment type="function">
    <text evidence="1 12">Catalyzes the sequential NAD-dependent oxidations of L-histidinol to L-histidinaldehyde and then to L-histidine.</text>
</comment>
<evidence type="ECO:0000256" key="4">
    <source>
        <dbReference type="ARBA" id="ARBA00012965"/>
    </source>
</evidence>
<keyword evidence="12" id="KW-0028">Amino-acid biosynthesis</keyword>
<evidence type="ECO:0000256" key="12">
    <source>
        <dbReference type="HAMAP-Rule" id="MF_01024"/>
    </source>
</evidence>
<feature type="binding site" evidence="12 16">
    <location>
        <position position="285"/>
    </location>
    <ligand>
        <name>substrate</name>
    </ligand>
</feature>
<dbReference type="GO" id="GO:0051287">
    <property type="term" value="F:NAD binding"/>
    <property type="evidence" value="ECO:0007669"/>
    <property type="project" value="InterPro"/>
</dbReference>
<dbReference type="HAMAP" id="MF_01024">
    <property type="entry name" value="HisD"/>
    <property type="match status" value="1"/>
</dbReference>
<dbReference type="PRINTS" id="PR00083">
    <property type="entry name" value="HOLDHDRGNASE"/>
</dbReference>
<evidence type="ECO:0000256" key="13">
    <source>
        <dbReference type="PIRNR" id="PIRNR000099"/>
    </source>
</evidence>
<dbReference type="GO" id="GO:0000105">
    <property type="term" value="P:L-histidine biosynthetic process"/>
    <property type="evidence" value="ECO:0007669"/>
    <property type="project" value="UniProtKB-UniRule"/>
</dbReference>
<evidence type="ECO:0000256" key="8">
    <source>
        <dbReference type="ARBA" id="ARBA00023002"/>
    </source>
</evidence>
<gene>
    <name evidence="12" type="primary">hisD</name>
    <name evidence="19" type="ORF">QE405_000933</name>
</gene>
<dbReference type="EMBL" id="JAUTAN010000001">
    <property type="protein sequence ID" value="MDQ1103649.1"/>
    <property type="molecule type" value="Genomic_DNA"/>
</dbReference>
<feature type="active site" description="Proton acceptor" evidence="12 14">
    <location>
        <position position="351"/>
    </location>
</feature>
<comment type="caution">
    <text evidence="19">The sequence shown here is derived from an EMBL/GenBank/DDBJ whole genome shotgun (WGS) entry which is preliminary data.</text>
</comment>
<evidence type="ECO:0000313" key="20">
    <source>
        <dbReference type="Proteomes" id="UP001239215"/>
    </source>
</evidence>
<dbReference type="InterPro" id="IPR022695">
    <property type="entry name" value="Histidinol_DH_monofunct"/>
</dbReference>
<organism evidence="19 20">
    <name type="scientific">Nocardioides zeae</name>
    <dbReference type="NCBI Taxonomy" id="1457234"/>
    <lineage>
        <taxon>Bacteria</taxon>
        <taxon>Bacillati</taxon>
        <taxon>Actinomycetota</taxon>
        <taxon>Actinomycetes</taxon>
        <taxon>Propionibacteriales</taxon>
        <taxon>Nocardioidaceae</taxon>
        <taxon>Nocardioides</taxon>
    </lineage>
</organism>
<evidence type="ECO:0000256" key="5">
    <source>
        <dbReference type="ARBA" id="ARBA00016531"/>
    </source>
</evidence>
<comment type="catalytic activity">
    <reaction evidence="11 12">
        <text>L-histidinol + 2 NAD(+) + H2O = L-histidine + 2 NADH + 3 H(+)</text>
        <dbReference type="Rhea" id="RHEA:20641"/>
        <dbReference type="ChEBI" id="CHEBI:15377"/>
        <dbReference type="ChEBI" id="CHEBI:15378"/>
        <dbReference type="ChEBI" id="CHEBI:57540"/>
        <dbReference type="ChEBI" id="CHEBI:57595"/>
        <dbReference type="ChEBI" id="CHEBI:57699"/>
        <dbReference type="ChEBI" id="CHEBI:57945"/>
        <dbReference type="EC" id="1.1.1.23"/>
    </reaction>
</comment>
<feature type="binding site" evidence="12 16">
    <location>
        <position position="352"/>
    </location>
    <ligand>
        <name>substrate</name>
    </ligand>
</feature>
<feature type="binding site" evidence="12 15">
    <location>
        <position position="214"/>
    </location>
    <ligand>
        <name>NAD(+)</name>
        <dbReference type="ChEBI" id="CHEBI:57540"/>
    </ligand>
</feature>
<comment type="similarity">
    <text evidence="3 12 13 18">Belongs to the histidinol dehydrogenase family.</text>
</comment>
<keyword evidence="9 12" id="KW-0520">NAD</keyword>
<dbReference type="AlphaFoldDB" id="A0AAJ1TXM5"/>
<comment type="pathway">
    <text evidence="2 12">Amino-acid biosynthesis; L-histidine biosynthesis; L-histidine from 5-phospho-alpha-D-ribose 1-diphosphate: step 9/9.</text>
</comment>
<dbReference type="InterPro" id="IPR012131">
    <property type="entry name" value="Hstdl_DH"/>
</dbReference>
<dbReference type="PANTHER" id="PTHR21256:SF2">
    <property type="entry name" value="HISTIDINE BIOSYNTHESIS TRIFUNCTIONAL PROTEIN"/>
    <property type="match status" value="1"/>
</dbReference>
<dbReference type="PANTHER" id="PTHR21256">
    <property type="entry name" value="HISTIDINOL DEHYDROGENASE HDH"/>
    <property type="match status" value="1"/>
</dbReference>
<dbReference type="PIRSF" id="PIRSF000099">
    <property type="entry name" value="Histidinol_dh"/>
    <property type="match status" value="1"/>
</dbReference>
<feature type="binding site" evidence="12 16">
    <location>
        <position position="260"/>
    </location>
    <ligand>
        <name>substrate</name>
    </ligand>
</feature>
<dbReference type="GO" id="GO:0008270">
    <property type="term" value="F:zinc ion binding"/>
    <property type="evidence" value="ECO:0007669"/>
    <property type="project" value="UniProtKB-UniRule"/>
</dbReference>
<sequence>MRLRRAPRPRIGAMSSSASGALLRRIDLRGATPGSLDYRAVVPRADFDVEAAVPAVHAITEAVRERGVEAILELGARFDGVELDDIRVPEGATQRALAELDPAIRAGLDESIARLRKTSAAELEADVVTDLGPGARVTHRKVAVDRVGLYVPGGLAPLVSSVLMNVVPAQVAGVGSIALASPPQKEFGGSVHPTILAACALLGVDEVYAVGGAQAVAMFAYGTGPCRKVDLVTGPGNIYVVTAKRLLKGLVGIDSEAGPTEIAILADDSADPAFVAADLISQAEHDPLAAAVLVTPSTTLADDVEAELERQIGATKHTERIRTALTGEQSGVVLVDDLEQGVAVVDAYAAEHLEIQTVDAAAWAARVRNAGAIFVGGFAPVSLGDYCAGSNHVLPTGGCACHSSGLSVRAFTKSVHVVEYDRQGLDDVADHVVTLAEAEDLPGHGAAVKVRFS</sequence>
<dbReference type="PROSITE" id="PS00611">
    <property type="entry name" value="HISOL_DEHYDROGENASE"/>
    <property type="match status" value="1"/>
</dbReference>
<dbReference type="Proteomes" id="UP001239215">
    <property type="component" value="Unassembled WGS sequence"/>
</dbReference>
<keyword evidence="7 12" id="KW-0862">Zinc</keyword>
<dbReference type="NCBIfam" id="TIGR00069">
    <property type="entry name" value="hisD"/>
    <property type="match status" value="1"/>
</dbReference>
<dbReference type="FunFam" id="3.40.50.1980:FF:000001">
    <property type="entry name" value="Histidinol dehydrogenase"/>
    <property type="match status" value="1"/>
</dbReference>
<dbReference type="CDD" id="cd06572">
    <property type="entry name" value="Histidinol_dh"/>
    <property type="match status" value="1"/>
</dbReference>
<evidence type="ECO:0000256" key="3">
    <source>
        <dbReference type="ARBA" id="ARBA00010178"/>
    </source>
</evidence>
<protein>
    <recommendedName>
        <fullName evidence="5 12">Histidinol dehydrogenase</fullName>
        <shortName evidence="12">HDH</shortName>
        <ecNumber evidence="4 12">1.1.1.23</ecNumber>
    </recommendedName>
</protein>
<feature type="binding site" evidence="12 17">
    <location>
        <position position="385"/>
    </location>
    <ligand>
        <name>Zn(2+)</name>
        <dbReference type="ChEBI" id="CHEBI:29105"/>
    </ligand>
</feature>
<feature type="binding site" evidence="12 17">
    <location>
        <position position="285"/>
    </location>
    <ligand>
        <name>Zn(2+)</name>
        <dbReference type="ChEBI" id="CHEBI:29105"/>
    </ligand>
</feature>
<evidence type="ECO:0000256" key="7">
    <source>
        <dbReference type="ARBA" id="ARBA00022833"/>
    </source>
</evidence>
<feature type="binding site" evidence="12 17">
    <location>
        <position position="444"/>
    </location>
    <ligand>
        <name>Zn(2+)</name>
        <dbReference type="ChEBI" id="CHEBI:29105"/>
    </ligand>
</feature>
<proteinExistence type="inferred from homology"/>
<evidence type="ECO:0000256" key="6">
    <source>
        <dbReference type="ARBA" id="ARBA00022723"/>
    </source>
</evidence>
<feature type="active site" description="Proton acceptor" evidence="12 14">
    <location>
        <position position="352"/>
    </location>
</feature>
<evidence type="ECO:0000256" key="10">
    <source>
        <dbReference type="ARBA" id="ARBA00023102"/>
    </source>
</evidence>
<feature type="binding site" evidence="12 16">
    <location>
        <position position="444"/>
    </location>
    <ligand>
        <name>substrate</name>
    </ligand>
</feature>
<dbReference type="Gene3D" id="1.20.5.1300">
    <property type="match status" value="1"/>
</dbReference>
<dbReference type="EC" id="1.1.1.23" evidence="4 12"/>
<evidence type="ECO:0000256" key="11">
    <source>
        <dbReference type="ARBA" id="ARBA00049489"/>
    </source>
</evidence>
<feature type="binding site" evidence="12 16">
    <location>
        <position position="282"/>
    </location>
    <ligand>
        <name>substrate</name>
    </ligand>
</feature>
<feature type="binding site" evidence="12 17">
    <location>
        <position position="282"/>
    </location>
    <ligand>
        <name>Zn(2+)</name>
        <dbReference type="ChEBI" id="CHEBI:29105"/>
    </ligand>
</feature>
<evidence type="ECO:0000256" key="18">
    <source>
        <dbReference type="RuleBase" id="RU004175"/>
    </source>
</evidence>
<feature type="binding site" evidence="12 16">
    <location>
        <position position="385"/>
    </location>
    <ligand>
        <name>substrate</name>
    </ligand>
</feature>
<dbReference type="GO" id="GO:0005829">
    <property type="term" value="C:cytosol"/>
    <property type="evidence" value="ECO:0007669"/>
    <property type="project" value="TreeGrafter"/>
</dbReference>
<accession>A0AAJ1TXM5</accession>
<feature type="binding site" evidence="12 15">
    <location>
        <position position="237"/>
    </location>
    <ligand>
        <name>NAD(+)</name>
        <dbReference type="ChEBI" id="CHEBI:57540"/>
    </ligand>
</feature>
<dbReference type="InterPro" id="IPR001692">
    <property type="entry name" value="Histidinol_DH_CS"/>
</dbReference>
<feature type="binding site" evidence="12 16">
    <location>
        <position position="439"/>
    </location>
    <ligand>
        <name>substrate</name>
    </ligand>
</feature>
<dbReference type="GO" id="GO:0004399">
    <property type="term" value="F:histidinol dehydrogenase activity"/>
    <property type="evidence" value="ECO:0007669"/>
    <property type="project" value="UniProtKB-UniRule"/>
</dbReference>
<evidence type="ECO:0000313" key="19">
    <source>
        <dbReference type="EMBL" id="MDQ1103649.1"/>
    </source>
</evidence>
<dbReference type="Gene3D" id="3.40.50.1980">
    <property type="entry name" value="Nitrogenase molybdenum iron protein domain"/>
    <property type="match status" value="2"/>
</dbReference>
<name>A0AAJ1TXM5_9ACTN</name>
<keyword evidence="6 12" id="KW-0479">Metal-binding</keyword>
<dbReference type="InterPro" id="IPR016161">
    <property type="entry name" value="Ald_DH/histidinol_DH"/>
</dbReference>
<evidence type="ECO:0000256" key="1">
    <source>
        <dbReference type="ARBA" id="ARBA00003850"/>
    </source>
</evidence>
<evidence type="ECO:0000256" key="15">
    <source>
        <dbReference type="PIRSR" id="PIRSR000099-2"/>
    </source>
</evidence>
<evidence type="ECO:0000256" key="14">
    <source>
        <dbReference type="PIRSR" id="PIRSR000099-1"/>
    </source>
</evidence>
<keyword evidence="8 12" id="KW-0560">Oxidoreductase</keyword>
<reference evidence="19" key="1">
    <citation type="submission" date="2023-07" db="EMBL/GenBank/DDBJ databases">
        <title>Functional and genomic diversity of the sorghum phyllosphere microbiome.</title>
        <authorList>
            <person name="Shade A."/>
        </authorList>
    </citation>
    <scope>NUCLEOTIDE SEQUENCE</scope>
    <source>
        <strain evidence="19">SORGH_AS_1067</strain>
    </source>
</reference>
<comment type="cofactor">
    <cofactor evidence="12 17">
        <name>Zn(2+)</name>
        <dbReference type="ChEBI" id="CHEBI:29105"/>
    </cofactor>
    <text evidence="12 17">Binds 1 zinc ion per subunit.</text>
</comment>
<feature type="binding site" evidence="12 15">
    <location>
        <position position="150"/>
    </location>
    <ligand>
        <name>NAD(+)</name>
        <dbReference type="ChEBI" id="CHEBI:57540"/>
    </ligand>
</feature>
<dbReference type="SUPFAM" id="SSF53720">
    <property type="entry name" value="ALDH-like"/>
    <property type="match status" value="1"/>
</dbReference>